<evidence type="ECO:0000313" key="2">
    <source>
        <dbReference type="Proteomes" id="UP001630969"/>
    </source>
</evidence>
<gene>
    <name evidence="1" type="ORF">ACEUDJ_19775</name>
</gene>
<dbReference type="Proteomes" id="UP001630969">
    <property type="component" value="Unassembled WGS sequence"/>
</dbReference>
<proteinExistence type="predicted"/>
<dbReference type="RefSeq" id="WP_405696002.1">
    <property type="nucleotide sequence ID" value="NZ_JBGXBU010000014.1"/>
</dbReference>
<comment type="caution">
    <text evidence="1">The sequence shown here is derived from an EMBL/GenBank/DDBJ whole genome shotgun (WGS) entry which is preliminary data.</text>
</comment>
<evidence type="ECO:0008006" key="3">
    <source>
        <dbReference type="Google" id="ProtNLM"/>
    </source>
</evidence>
<dbReference type="EMBL" id="JBGXBU010000014">
    <property type="protein sequence ID" value="MFM4895087.1"/>
    <property type="molecule type" value="Genomic_DNA"/>
</dbReference>
<organism evidence="1 2">
    <name type="scientific">Aeromonas bivalvium</name>
    <dbReference type="NCBI Taxonomy" id="440079"/>
    <lineage>
        <taxon>Bacteria</taxon>
        <taxon>Pseudomonadati</taxon>
        <taxon>Pseudomonadota</taxon>
        <taxon>Gammaproteobacteria</taxon>
        <taxon>Aeromonadales</taxon>
        <taxon>Aeromonadaceae</taxon>
        <taxon>Aeromonas</taxon>
    </lineage>
</organism>
<protein>
    <recommendedName>
        <fullName evidence="3">Abortive infection protein-like C-terminal domain-containing protein</fullName>
    </recommendedName>
</protein>
<evidence type="ECO:0000313" key="1">
    <source>
        <dbReference type="EMBL" id="MFM4895087.1"/>
    </source>
</evidence>
<sequence>MDDKRRSVFVSICCEEMMRRKPEVVDELERVLSRVGWKFSGTALIPIEVFDIAELTDIPETAQADLQKAASRLRDGDLSGALSAACGALDSVTSDIYSRHGLGDAGKASFQERIRKSLDALQVKDRLIGELANIGWVETDYKPLSANLDGSLNQAAYIMQKLRADMGDVHGTKPVIAALVYDSIKWSSLLLRMLATR</sequence>
<keyword evidence="2" id="KW-1185">Reference proteome</keyword>
<dbReference type="GeneID" id="97222386"/>
<accession>A0ABW9GW43</accession>
<reference evidence="1 2" key="1">
    <citation type="submission" date="2024-09" db="EMBL/GenBank/DDBJ databases">
        <title>Aeromonas strains Genome sequencing and assembly.</title>
        <authorList>
            <person name="Hu X."/>
            <person name="Tang B."/>
        </authorList>
    </citation>
    <scope>NUCLEOTIDE SEQUENCE [LARGE SCALE GENOMIC DNA]</scope>
    <source>
        <strain evidence="1 2">NB23SCDHY001</strain>
    </source>
</reference>
<name>A0ABW9GW43_9GAMM</name>